<accession>A0AAJ1CZF2</accession>
<dbReference type="Proteomes" id="UP001208888">
    <property type="component" value="Unassembled WGS sequence"/>
</dbReference>
<name>A0AAJ1CZF2_PANAN</name>
<dbReference type="AlphaFoldDB" id="A0AAJ1CZF2"/>
<dbReference type="EMBL" id="JANFVX010000008">
    <property type="protein sequence ID" value="MCW0344435.1"/>
    <property type="molecule type" value="Genomic_DNA"/>
</dbReference>
<evidence type="ECO:0000313" key="2">
    <source>
        <dbReference type="Proteomes" id="UP001208888"/>
    </source>
</evidence>
<comment type="caution">
    <text evidence="1">The sequence shown here is derived from an EMBL/GenBank/DDBJ whole genome shotgun (WGS) entry which is preliminary data.</text>
</comment>
<proteinExistence type="predicted"/>
<sequence>MAVQGNFSEWWTGLVRKAGSRFRRMFHPAGRACARCLAMFDSNLDRRFSSLSPKYYDGLVLFGQKGRIFMMVVGEG</sequence>
<reference evidence="1" key="1">
    <citation type="submission" date="2022-06" db="EMBL/GenBank/DDBJ databases">
        <title>Dynamics of rice microbiomes reveals core vertical transmitted seed endophytes.</title>
        <authorList>
            <person name="Liao K."/>
            <person name="Zhang X."/>
        </authorList>
    </citation>
    <scope>NUCLEOTIDE SEQUENCE</scope>
    <source>
        <strain evidence="1">JT1-17</strain>
    </source>
</reference>
<evidence type="ECO:0000313" key="1">
    <source>
        <dbReference type="EMBL" id="MCW0344435.1"/>
    </source>
</evidence>
<protein>
    <submittedName>
        <fullName evidence="1">Uncharacterized protein</fullName>
    </submittedName>
</protein>
<organism evidence="1 2">
    <name type="scientific">Pantoea ananas</name>
    <name type="common">Erwinia uredovora</name>
    <dbReference type="NCBI Taxonomy" id="553"/>
    <lineage>
        <taxon>Bacteria</taxon>
        <taxon>Pseudomonadati</taxon>
        <taxon>Pseudomonadota</taxon>
        <taxon>Gammaproteobacteria</taxon>
        <taxon>Enterobacterales</taxon>
        <taxon>Erwiniaceae</taxon>
        <taxon>Pantoea</taxon>
    </lineage>
</organism>
<gene>
    <name evidence="1" type="ORF">NB703_002528</name>
</gene>